<evidence type="ECO:0000313" key="7">
    <source>
        <dbReference type="EMBL" id="GAN00992.1"/>
    </source>
</evidence>
<dbReference type="Pfam" id="PF01494">
    <property type="entry name" value="FAD_binding_3"/>
    <property type="match status" value="1"/>
</dbReference>
<dbReference type="AlphaFoldDB" id="A0A0C9MDF3"/>
<dbReference type="PANTHER" id="PTHR43004">
    <property type="entry name" value="TRK SYSTEM POTASSIUM UPTAKE PROTEIN"/>
    <property type="match status" value="1"/>
</dbReference>
<evidence type="ECO:0000256" key="3">
    <source>
        <dbReference type="ARBA" id="ARBA00022827"/>
    </source>
</evidence>
<organism evidence="7">
    <name type="scientific">Mucor ambiguus</name>
    <dbReference type="NCBI Taxonomy" id="91626"/>
    <lineage>
        <taxon>Eukaryota</taxon>
        <taxon>Fungi</taxon>
        <taxon>Fungi incertae sedis</taxon>
        <taxon>Mucoromycota</taxon>
        <taxon>Mucoromycotina</taxon>
        <taxon>Mucoromycetes</taxon>
        <taxon>Mucorales</taxon>
        <taxon>Mucorineae</taxon>
        <taxon>Mucoraceae</taxon>
        <taxon>Mucor</taxon>
    </lineage>
</organism>
<evidence type="ECO:0000256" key="2">
    <source>
        <dbReference type="ARBA" id="ARBA00022630"/>
    </source>
</evidence>
<evidence type="ECO:0000256" key="5">
    <source>
        <dbReference type="SAM" id="Phobius"/>
    </source>
</evidence>
<dbReference type="GO" id="GO:0016709">
    <property type="term" value="F:oxidoreductase activity, acting on paired donors, with incorporation or reduction of molecular oxygen, NAD(P)H as one donor, and incorporation of one atom of oxygen"/>
    <property type="evidence" value="ECO:0007669"/>
    <property type="project" value="UniProtKB-ARBA"/>
</dbReference>
<keyword evidence="3" id="KW-0274">FAD</keyword>
<keyword evidence="2" id="KW-0285">Flavoprotein</keyword>
<dbReference type="SUPFAM" id="SSF51905">
    <property type="entry name" value="FAD/NAD(P)-binding domain"/>
    <property type="match status" value="1"/>
</dbReference>
<dbReference type="STRING" id="91626.A0A0C9MDF3"/>
<evidence type="ECO:0000259" key="6">
    <source>
        <dbReference type="Pfam" id="PF01494"/>
    </source>
</evidence>
<name>A0A0C9MDF3_9FUNG</name>
<gene>
    <name evidence="7" type="ORF">MAM1_0004c00421</name>
</gene>
<reference evidence="7" key="1">
    <citation type="submission" date="2014-09" db="EMBL/GenBank/DDBJ databases">
        <title>Draft genome sequence of an oleaginous Mucoromycotina fungus Mucor ambiguus NBRC6742.</title>
        <authorList>
            <person name="Takeda I."/>
            <person name="Yamane N."/>
            <person name="Morita T."/>
            <person name="Tamano K."/>
            <person name="Machida M."/>
            <person name="Baker S."/>
            <person name="Koike H."/>
        </authorList>
    </citation>
    <scope>NUCLEOTIDE SEQUENCE</scope>
    <source>
        <strain evidence="7">NBRC 6742</strain>
    </source>
</reference>
<keyword evidence="5" id="KW-1133">Transmembrane helix</keyword>
<accession>A0A0C9MDF3</accession>
<dbReference type="PANTHER" id="PTHR43004:SF19">
    <property type="entry name" value="BINDING MONOOXYGENASE, PUTATIVE (JCVI)-RELATED"/>
    <property type="match status" value="1"/>
</dbReference>
<comment type="cofactor">
    <cofactor evidence="1">
        <name>FAD</name>
        <dbReference type="ChEBI" id="CHEBI:57692"/>
    </cofactor>
</comment>
<dbReference type="GO" id="GO:0071949">
    <property type="term" value="F:FAD binding"/>
    <property type="evidence" value="ECO:0007669"/>
    <property type="project" value="InterPro"/>
</dbReference>
<keyword evidence="5" id="KW-0812">Transmembrane</keyword>
<keyword evidence="7" id="KW-0503">Monooxygenase</keyword>
<dbReference type="InterPro" id="IPR050641">
    <property type="entry name" value="RIFMO-like"/>
</dbReference>
<keyword evidence="5" id="KW-0472">Membrane</keyword>
<keyword evidence="8" id="KW-1185">Reference proteome</keyword>
<proteinExistence type="predicted"/>
<feature type="transmembrane region" description="Helical" evidence="5">
    <location>
        <begin position="7"/>
        <end position="27"/>
    </location>
</feature>
<evidence type="ECO:0000313" key="8">
    <source>
        <dbReference type="Proteomes" id="UP000053815"/>
    </source>
</evidence>
<dbReference type="OrthoDB" id="2690153at2759"/>
<feature type="domain" description="FAD-binding" evidence="6">
    <location>
        <begin position="8"/>
        <end position="378"/>
    </location>
</feature>
<dbReference type="InterPro" id="IPR036188">
    <property type="entry name" value="FAD/NAD-bd_sf"/>
</dbReference>
<dbReference type="InterPro" id="IPR002938">
    <property type="entry name" value="FAD-bd"/>
</dbReference>
<dbReference type="Proteomes" id="UP000053815">
    <property type="component" value="Unassembled WGS sequence"/>
</dbReference>
<dbReference type="PRINTS" id="PR00420">
    <property type="entry name" value="RNGMNOXGNASE"/>
</dbReference>
<dbReference type="EMBL" id="DF836293">
    <property type="protein sequence ID" value="GAN00992.1"/>
    <property type="molecule type" value="Genomic_DNA"/>
</dbReference>
<sequence>MTPQRSVYDVIICGAGPVGLFFAYQMIMQGHSVYICDQKQGPTSQSRAFFVTARSLEIFENNGIAHRLLQEAYVLRGAKLFIEGCETTSIEADDVGEAIFPQLTSIPQSRTESVLASLIEKQATIHWNTKLESYTTNDDSDFVTAVIVHGDDKTKETVQGKYIVGADGAHSTVRHLDPTWTYEGYSANTQFALADVMLSGPSMNAIKDTFNIFYHSEGMVLLIPINYDHSRRKSNLFRIIANKGPYERRATPKKDDTITHGICEDDAEHLSIEEVNEILKARADSLDLTASNPAWLTHFYINSRKANGFRRGKAFLIGDAAHCHSPVGGQGMNLGLQDADNLAWKMSLVLKGSTSNAELLLDSYSIEREPAAENVISQTDNATELAMSVSFVMAIFRYFVSSSSFSLSKLKEYGMSTLLQLHLALEASSPIVNKVPKPPLIEASKFLPETALLLKRSIANDRPEHLLERKTLHQIVSNTGKHAALWISTRPAAYASSPLTSLFWSKLQTSFRDSIRPVIVESMWHVPEYSLAKDIETKISELCENDEQRMVIAKKLESENFWVEYHPSSSYDSITKMVGLQEHLDKCSADTEHPPSALVIVRPDLYIAHSTLINTEEDIDKAFEFLHTYLL</sequence>
<evidence type="ECO:0000256" key="4">
    <source>
        <dbReference type="ARBA" id="ARBA00023002"/>
    </source>
</evidence>
<keyword evidence="4" id="KW-0560">Oxidoreductase</keyword>
<dbReference type="Gene3D" id="3.50.50.60">
    <property type="entry name" value="FAD/NAD(P)-binding domain"/>
    <property type="match status" value="1"/>
</dbReference>
<evidence type="ECO:0000256" key="1">
    <source>
        <dbReference type="ARBA" id="ARBA00001974"/>
    </source>
</evidence>
<dbReference type="Gene3D" id="3.30.70.2450">
    <property type="match status" value="1"/>
</dbReference>
<protein>
    <submittedName>
        <fullName evidence="7">Monooxygenase FAD-binding protein</fullName>
    </submittedName>
</protein>